<sequence length="154" mass="17810">MYVEIHERAKAPTPKRAAPASLDAEQRQADELLERYGRWAQDRYQKRRCASAEGQYVPPPTRGDEPMVPFMADFDALRVQHALVVVPMQYRRVLHAYYIPQRLPHHAVRRRLGVAPAAWERDRLEGLRSFMTAYRLRGLTRSGTIAPISRDTES</sequence>
<feature type="region of interest" description="Disordered" evidence="1">
    <location>
        <begin position="1"/>
        <end position="24"/>
    </location>
</feature>
<dbReference type="EMBL" id="CP127363">
    <property type="protein sequence ID" value="WIY47305.1"/>
    <property type="molecule type" value="Genomic_DNA"/>
</dbReference>
<dbReference type="RefSeq" id="WP_011794899.1">
    <property type="nucleotide sequence ID" value="NZ_CP023687.1"/>
</dbReference>
<evidence type="ECO:0000313" key="2">
    <source>
        <dbReference type="EMBL" id="WIY47305.1"/>
    </source>
</evidence>
<evidence type="ECO:0000313" key="3">
    <source>
        <dbReference type="Proteomes" id="UP001242732"/>
    </source>
</evidence>
<keyword evidence="3" id="KW-1185">Reference proteome</keyword>
<proteinExistence type="predicted"/>
<name>A0ABY9AK41_PARCI</name>
<gene>
    <name evidence="2" type="ORF">QRO08_15870</name>
</gene>
<organism evidence="2 3">
    <name type="scientific">Paracidovorax citrulli</name>
    <name type="common">Acidovorax citrulli</name>
    <dbReference type="NCBI Taxonomy" id="80869"/>
    <lineage>
        <taxon>Bacteria</taxon>
        <taxon>Pseudomonadati</taxon>
        <taxon>Pseudomonadota</taxon>
        <taxon>Betaproteobacteria</taxon>
        <taxon>Burkholderiales</taxon>
        <taxon>Comamonadaceae</taxon>
        <taxon>Paracidovorax</taxon>
    </lineage>
</organism>
<accession>A0ABY9AK41</accession>
<dbReference type="Proteomes" id="UP001242732">
    <property type="component" value="Chromosome"/>
</dbReference>
<feature type="compositionally biased region" description="Low complexity" evidence="1">
    <location>
        <begin position="11"/>
        <end position="20"/>
    </location>
</feature>
<evidence type="ECO:0000256" key="1">
    <source>
        <dbReference type="SAM" id="MobiDB-lite"/>
    </source>
</evidence>
<feature type="compositionally biased region" description="Basic and acidic residues" evidence="1">
    <location>
        <begin position="1"/>
        <end position="10"/>
    </location>
</feature>
<reference evidence="2 3" key="1">
    <citation type="submission" date="2023-06" db="EMBL/GenBank/DDBJ databases">
        <authorList>
            <person name="Ham H."/>
            <person name="Park D.S."/>
        </authorList>
    </citation>
    <scope>NUCLEOTIDE SEQUENCE [LARGE SCALE GENOMIC DNA]</scope>
    <source>
        <strain evidence="2 3">KACC 17005</strain>
    </source>
</reference>
<protein>
    <submittedName>
        <fullName evidence="2">Uncharacterized protein</fullName>
    </submittedName>
</protein>